<name>A0A1H6ITF7_RUMFL</name>
<dbReference type="EMBL" id="FNWV01000003">
    <property type="protein sequence ID" value="SEH52590.1"/>
    <property type="molecule type" value="Genomic_DNA"/>
</dbReference>
<evidence type="ECO:0008006" key="3">
    <source>
        <dbReference type="Google" id="ProtNLM"/>
    </source>
</evidence>
<evidence type="ECO:0000313" key="1">
    <source>
        <dbReference type="EMBL" id="SEH52590.1"/>
    </source>
</evidence>
<accession>A0A1H6ITF7</accession>
<dbReference type="AlphaFoldDB" id="A0A1H6ITF7"/>
<gene>
    <name evidence="1" type="ORF">SAMN02910265_01257</name>
</gene>
<dbReference type="InterPro" id="IPR036390">
    <property type="entry name" value="WH_DNA-bd_sf"/>
</dbReference>
<dbReference type="Proteomes" id="UP000183190">
    <property type="component" value="Unassembled WGS sequence"/>
</dbReference>
<dbReference type="OrthoDB" id="9803733at2"/>
<dbReference type="RefSeq" id="WP_074715486.1">
    <property type="nucleotide sequence ID" value="NZ_FNWV01000003.1"/>
</dbReference>
<dbReference type="SUPFAM" id="SSF46785">
    <property type="entry name" value="Winged helix' DNA-binding domain"/>
    <property type="match status" value="1"/>
</dbReference>
<organism evidence="1 2">
    <name type="scientific">Ruminococcus flavefaciens</name>
    <dbReference type="NCBI Taxonomy" id="1265"/>
    <lineage>
        <taxon>Bacteria</taxon>
        <taxon>Bacillati</taxon>
        <taxon>Bacillota</taxon>
        <taxon>Clostridia</taxon>
        <taxon>Eubacteriales</taxon>
        <taxon>Oscillospiraceae</taxon>
        <taxon>Ruminococcus</taxon>
    </lineage>
</organism>
<protein>
    <recommendedName>
        <fullName evidence="3">Helix-turn-helix domain-containing protein</fullName>
    </recommendedName>
</protein>
<sequence length="118" mass="13793">MPILKVKRKGYVSMDREFLIRKDLSLKAKGLLAHMMTLPDNWRFTIDGLVHCHKESKTAISAALKELEQLGYLRRRYPRNEHGRIDHAEYTVCDIPIHEYETLVVDWSDNNAQKGEDL</sequence>
<proteinExistence type="predicted"/>
<reference evidence="1 2" key="1">
    <citation type="submission" date="2016-10" db="EMBL/GenBank/DDBJ databases">
        <authorList>
            <person name="de Groot N.N."/>
        </authorList>
    </citation>
    <scope>NUCLEOTIDE SEQUENCE [LARGE SCALE GENOMIC DNA]</scope>
    <source>
        <strain evidence="1 2">YAD2003</strain>
    </source>
</reference>
<evidence type="ECO:0000313" key="2">
    <source>
        <dbReference type="Proteomes" id="UP000183190"/>
    </source>
</evidence>